<keyword evidence="5 8" id="KW-1133">Transmembrane helix</keyword>
<keyword evidence="6 8" id="KW-0472">Membrane</keyword>
<feature type="transmembrane region" description="Helical" evidence="8">
    <location>
        <begin position="374"/>
        <end position="391"/>
    </location>
</feature>
<dbReference type="RefSeq" id="WP_185007605.1">
    <property type="nucleotide sequence ID" value="NZ_BAAAUI010000089.1"/>
</dbReference>
<comment type="similarity">
    <text evidence="7">Belongs to the glycosyltransferase 87 family.</text>
</comment>
<dbReference type="EC" id="2.4.1.-" evidence="9"/>
<protein>
    <submittedName>
        <fullName evidence="9">Alpha-1,2-mannosyltransferase</fullName>
        <ecNumber evidence="9">2.4.1.-</ecNumber>
    </submittedName>
</protein>
<dbReference type="EMBL" id="JACHMH010000001">
    <property type="protein sequence ID" value="MBB4681201.1"/>
    <property type="molecule type" value="Genomic_DNA"/>
</dbReference>
<dbReference type="AlphaFoldDB" id="A0A7W7FW65"/>
<accession>A0A7W7FW65</accession>
<evidence type="ECO:0000313" key="9">
    <source>
        <dbReference type="EMBL" id="MBB4681201.1"/>
    </source>
</evidence>
<dbReference type="GO" id="GO:0005886">
    <property type="term" value="C:plasma membrane"/>
    <property type="evidence" value="ECO:0007669"/>
    <property type="project" value="UniProtKB-SubCell"/>
</dbReference>
<evidence type="ECO:0000313" key="10">
    <source>
        <dbReference type="Proteomes" id="UP000533598"/>
    </source>
</evidence>
<dbReference type="Pfam" id="PF09594">
    <property type="entry name" value="GT87"/>
    <property type="match status" value="1"/>
</dbReference>
<evidence type="ECO:0000256" key="1">
    <source>
        <dbReference type="ARBA" id="ARBA00004651"/>
    </source>
</evidence>
<feature type="transmembrane region" description="Helical" evidence="8">
    <location>
        <begin position="177"/>
        <end position="195"/>
    </location>
</feature>
<feature type="transmembrane region" description="Helical" evidence="8">
    <location>
        <begin position="201"/>
        <end position="219"/>
    </location>
</feature>
<evidence type="ECO:0000256" key="5">
    <source>
        <dbReference type="ARBA" id="ARBA00022989"/>
    </source>
</evidence>
<keyword evidence="3 9" id="KW-0808">Transferase</keyword>
<feature type="transmembrane region" description="Helical" evidence="8">
    <location>
        <begin position="12"/>
        <end position="32"/>
    </location>
</feature>
<keyword evidence="2" id="KW-1003">Cell membrane</keyword>
<name>A0A7W7FW65_9PSEU</name>
<reference evidence="9 10" key="1">
    <citation type="submission" date="2020-08" db="EMBL/GenBank/DDBJ databases">
        <title>Sequencing the genomes of 1000 actinobacteria strains.</title>
        <authorList>
            <person name="Klenk H.-P."/>
        </authorList>
    </citation>
    <scope>NUCLEOTIDE SEQUENCE [LARGE SCALE GENOMIC DNA]</scope>
    <source>
        <strain evidence="9 10">DSM 44230</strain>
    </source>
</reference>
<proteinExistence type="inferred from homology"/>
<evidence type="ECO:0000256" key="7">
    <source>
        <dbReference type="ARBA" id="ARBA00024033"/>
    </source>
</evidence>
<dbReference type="InterPro" id="IPR018584">
    <property type="entry name" value="GT87"/>
</dbReference>
<keyword evidence="9" id="KW-0328">Glycosyltransferase</keyword>
<comment type="caution">
    <text evidence="9">The sequence shown here is derived from an EMBL/GenBank/DDBJ whole genome shotgun (WGS) entry which is preliminary data.</text>
</comment>
<evidence type="ECO:0000256" key="6">
    <source>
        <dbReference type="ARBA" id="ARBA00023136"/>
    </source>
</evidence>
<evidence type="ECO:0000256" key="8">
    <source>
        <dbReference type="SAM" id="Phobius"/>
    </source>
</evidence>
<feature type="transmembrane region" description="Helical" evidence="8">
    <location>
        <begin position="125"/>
        <end position="142"/>
    </location>
</feature>
<keyword evidence="4 8" id="KW-0812">Transmembrane</keyword>
<gene>
    <name evidence="9" type="ORF">HNR67_007319</name>
</gene>
<feature type="transmembrane region" description="Helical" evidence="8">
    <location>
        <begin position="262"/>
        <end position="280"/>
    </location>
</feature>
<evidence type="ECO:0000256" key="4">
    <source>
        <dbReference type="ARBA" id="ARBA00022692"/>
    </source>
</evidence>
<feature type="transmembrane region" description="Helical" evidence="8">
    <location>
        <begin position="92"/>
        <end position="113"/>
    </location>
</feature>
<sequence length="410" mass="44208">MSASNAAPAWRLPVVVALMLAAGFGVITLFNIGKAFYYLDLQVYRAGGLTWLNGLSLYEPSFPRPFTLDFPLPFTYPPLAAVLFAPVGLLPFWVSAVLFVVVSLLALFGTGAMVGQRLGLDRRKAWYIASAVGLVCVVLEPIRETLMFGQVNLILMVMIAADCLLKKTPWPRGMMIGLAAAIKLTPLAFLLFFLVKLQWKPMFVAVGSFFGFGALGFLLSPGNSMQYWFQTLTDPGRIGSPVYATNQSVRGVISRLGLDSTVLWVALVAVIVAVTALAVYRLRAADQDLLALLLVATAGLLASPVSWSHHWVWIGPVVVLLVVKFTQTADARIRLLAIGLPVAVIFGIGGHQLVPKEADRELKWTLGEQLLGNSYVIVALVFIVAGCVYALRLSTPAAPSPVQADPARAA</sequence>
<comment type="subcellular location">
    <subcellularLocation>
        <location evidence="1">Cell membrane</location>
        <topology evidence="1">Multi-pass membrane protein</topology>
    </subcellularLocation>
</comment>
<feature type="transmembrane region" description="Helical" evidence="8">
    <location>
        <begin position="292"/>
        <end position="323"/>
    </location>
</feature>
<dbReference type="Proteomes" id="UP000533598">
    <property type="component" value="Unassembled WGS sequence"/>
</dbReference>
<feature type="transmembrane region" description="Helical" evidence="8">
    <location>
        <begin position="335"/>
        <end position="354"/>
    </location>
</feature>
<evidence type="ECO:0000256" key="3">
    <source>
        <dbReference type="ARBA" id="ARBA00022679"/>
    </source>
</evidence>
<keyword evidence="10" id="KW-1185">Reference proteome</keyword>
<dbReference type="GO" id="GO:0016758">
    <property type="term" value="F:hexosyltransferase activity"/>
    <property type="evidence" value="ECO:0007669"/>
    <property type="project" value="InterPro"/>
</dbReference>
<evidence type="ECO:0000256" key="2">
    <source>
        <dbReference type="ARBA" id="ARBA00022475"/>
    </source>
</evidence>
<organism evidence="9 10">
    <name type="scientific">Crossiella cryophila</name>
    <dbReference type="NCBI Taxonomy" id="43355"/>
    <lineage>
        <taxon>Bacteria</taxon>
        <taxon>Bacillati</taxon>
        <taxon>Actinomycetota</taxon>
        <taxon>Actinomycetes</taxon>
        <taxon>Pseudonocardiales</taxon>
        <taxon>Pseudonocardiaceae</taxon>
        <taxon>Crossiella</taxon>
    </lineage>
</organism>